<dbReference type="AlphaFoldDB" id="A0A8H6VNA1"/>
<keyword evidence="1" id="KW-0812">Transmembrane</keyword>
<keyword evidence="4" id="KW-1185">Reference proteome</keyword>
<evidence type="ECO:0000256" key="1">
    <source>
        <dbReference type="SAM" id="Phobius"/>
    </source>
</evidence>
<gene>
    <name evidence="3" type="ORF">HII31_00352</name>
</gene>
<organism evidence="3 4">
    <name type="scientific">Pseudocercospora fuligena</name>
    <dbReference type="NCBI Taxonomy" id="685502"/>
    <lineage>
        <taxon>Eukaryota</taxon>
        <taxon>Fungi</taxon>
        <taxon>Dikarya</taxon>
        <taxon>Ascomycota</taxon>
        <taxon>Pezizomycotina</taxon>
        <taxon>Dothideomycetes</taxon>
        <taxon>Dothideomycetidae</taxon>
        <taxon>Mycosphaerellales</taxon>
        <taxon>Mycosphaerellaceae</taxon>
        <taxon>Pseudocercospora</taxon>
    </lineage>
</organism>
<protein>
    <submittedName>
        <fullName evidence="3">Notoamide biosynthesis cluster protein M</fullName>
    </submittedName>
</protein>
<evidence type="ECO:0000313" key="4">
    <source>
        <dbReference type="Proteomes" id="UP000660729"/>
    </source>
</evidence>
<dbReference type="EMBL" id="JABCIY010000001">
    <property type="protein sequence ID" value="KAF7198613.1"/>
    <property type="molecule type" value="Genomic_DNA"/>
</dbReference>
<name>A0A8H6VNA1_9PEZI</name>
<dbReference type="OrthoDB" id="5396681at2759"/>
<dbReference type="Proteomes" id="UP000660729">
    <property type="component" value="Unassembled WGS sequence"/>
</dbReference>
<evidence type="ECO:0000313" key="3">
    <source>
        <dbReference type="EMBL" id="KAF7198613.1"/>
    </source>
</evidence>
<dbReference type="Gene3D" id="1.20.58.340">
    <property type="entry name" value="Magnesium transport protein CorA, transmembrane region"/>
    <property type="match status" value="1"/>
</dbReference>
<sequence>MSVPVSPRSSPIPPVVSTDEKVLARASRIDSALSQHTVGGGVRTLPAKVKAWEISDTAQLVGASFNNNPPSATSTAVKEYLETIRQGVCKEKTRLFIVEQKHSRSTVTTDSGDVETVLDYVQPFTSLNKTLAAFKIDDSDCYIGKADVHWSPPTQDGTLLELCCLLKYVEQNQRKVSYNPDGKHSFSEVQRWSLRQMAFYQRFDAGLNSEFIVIVNNSAELFQILKAACRQAPEPLKPYHSWLRMPLLVFSSLPAQWSAYIAVLHKAVEEQKKNATFTDPQKKRIDEADNKSLEMCVELMDRLQSASHVLANNISILESALREATRRNSMLNQQKPSAGESDQTLFQSGVEDTIQELQFHRNQIELIIGRLERTTTTISNLISLRSSYNMERMTERSILEAKAVRIIALVTLLFLPPTFTSGFLDMDSLDITRSEGGHLIIDARPEFLFFLALTIPLMIVTVGGWLLWDWLSTRRRAKLEEPSLLYP</sequence>
<evidence type="ECO:0000259" key="2">
    <source>
        <dbReference type="Pfam" id="PF26616"/>
    </source>
</evidence>
<feature type="transmembrane region" description="Helical" evidence="1">
    <location>
        <begin position="447"/>
        <end position="468"/>
    </location>
</feature>
<feature type="domain" description="CorA-like transporter" evidence="2">
    <location>
        <begin position="156"/>
        <end position="275"/>
    </location>
</feature>
<keyword evidence="1" id="KW-0472">Membrane</keyword>
<dbReference type="InterPro" id="IPR058257">
    <property type="entry name" value="CorA-like_dom"/>
</dbReference>
<reference evidence="3" key="1">
    <citation type="submission" date="2020-04" db="EMBL/GenBank/DDBJ databases">
        <title>Draft genome resource of the tomato pathogen Pseudocercospora fuligena.</title>
        <authorList>
            <person name="Zaccaron A."/>
        </authorList>
    </citation>
    <scope>NUCLEOTIDE SEQUENCE</scope>
    <source>
        <strain evidence="3">PF001</strain>
    </source>
</reference>
<dbReference type="Pfam" id="PF26616">
    <property type="entry name" value="CorA-like"/>
    <property type="match status" value="1"/>
</dbReference>
<keyword evidence="1" id="KW-1133">Transmembrane helix</keyword>
<proteinExistence type="predicted"/>
<comment type="caution">
    <text evidence="3">The sequence shown here is derived from an EMBL/GenBank/DDBJ whole genome shotgun (WGS) entry which is preliminary data.</text>
</comment>
<accession>A0A8H6VNA1</accession>